<evidence type="ECO:0000313" key="3">
    <source>
        <dbReference type="Proteomes" id="UP001152484"/>
    </source>
</evidence>
<reference evidence="2" key="1">
    <citation type="submission" date="2022-07" db="EMBL/GenBank/DDBJ databases">
        <authorList>
            <person name="Macas J."/>
            <person name="Novak P."/>
            <person name="Neumann P."/>
        </authorList>
    </citation>
    <scope>NUCLEOTIDE SEQUENCE</scope>
</reference>
<evidence type="ECO:0000256" key="1">
    <source>
        <dbReference type="SAM" id="Coils"/>
    </source>
</evidence>
<evidence type="ECO:0000313" key="2">
    <source>
        <dbReference type="EMBL" id="CAH9119224.1"/>
    </source>
</evidence>
<keyword evidence="1" id="KW-0175">Coiled coil</keyword>
<gene>
    <name evidence="2" type="ORF">CEURO_LOCUS22228</name>
</gene>
<comment type="caution">
    <text evidence="2">The sequence shown here is derived from an EMBL/GenBank/DDBJ whole genome shotgun (WGS) entry which is preliminary data.</text>
</comment>
<name>A0A9P1A0G4_CUSEU</name>
<dbReference type="Proteomes" id="UP001152484">
    <property type="component" value="Unassembled WGS sequence"/>
</dbReference>
<keyword evidence="3" id="KW-1185">Reference proteome</keyword>
<feature type="coiled-coil region" evidence="1">
    <location>
        <begin position="20"/>
        <end position="47"/>
    </location>
</feature>
<dbReference type="EMBL" id="CAMAPE010000079">
    <property type="protein sequence ID" value="CAH9119224.1"/>
    <property type="molecule type" value="Genomic_DNA"/>
</dbReference>
<protein>
    <submittedName>
        <fullName evidence="2">Uncharacterized protein</fullName>
    </submittedName>
</protein>
<accession>A0A9P1A0G4</accession>
<dbReference type="AlphaFoldDB" id="A0A9P1A0G4"/>
<proteinExistence type="predicted"/>
<organism evidence="2 3">
    <name type="scientific">Cuscuta europaea</name>
    <name type="common">European dodder</name>
    <dbReference type="NCBI Taxonomy" id="41803"/>
    <lineage>
        <taxon>Eukaryota</taxon>
        <taxon>Viridiplantae</taxon>
        <taxon>Streptophyta</taxon>
        <taxon>Embryophyta</taxon>
        <taxon>Tracheophyta</taxon>
        <taxon>Spermatophyta</taxon>
        <taxon>Magnoliopsida</taxon>
        <taxon>eudicotyledons</taxon>
        <taxon>Gunneridae</taxon>
        <taxon>Pentapetalae</taxon>
        <taxon>asterids</taxon>
        <taxon>lamiids</taxon>
        <taxon>Solanales</taxon>
        <taxon>Convolvulaceae</taxon>
        <taxon>Cuscuteae</taxon>
        <taxon>Cuscuta</taxon>
        <taxon>Cuscuta subgen. Cuscuta</taxon>
    </lineage>
</organism>
<sequence>MSQAFCEDIEAKRSQNQVTLLDDEKSLKDIKKKIALLEAEAKEVEVLISKSRVEASDLDAALTKAKEESSWILKTIKASDEDQFSLSTQKKELEALKDDLVSFKLFLG</sequence>